<evidence type="ECO:0000256" key="4">
    <source>
        <dbReference type="ARBA" id="ARBA00022825"/>
    </source>
</evidence>
<dbReference type="GO" id="GO:0004252">
    <property type="term" value="F:serine-type endopeptidase activity"/>
    <property type="evidence" value="ECO:0007669"/>
    <property type="project" value="UniProtKB-UniRule"/>
</dbReference>
<evidence type="ECO:0000256" key="2">
    <source>
        <dbReference type="ARBA" id="ARBA00022670"/>
    </source>
</evidence>
<feature type="active site" description="Charge relay system" evidence="5 6">
    <location>
        <position position="204"/>
    </location>
</feature>
<dbReference type="PRINTS" id="PR00723">
    <property type="entry name" value="SUBTILISIN"/>
</dbReference>
<comment type="similarity">
    <text evidence="1 6 7">Belongs to the peptidase S8 family.</text>
</comment>
<keyword evidence="3 6" id="KW-0378">Hydrolase</keyword>
<protein>
    <submittedName>
        <fullName evidence="9">Serine protease, subtilisin family</fullName>
    </submittedName>
</protein>
<dbReference type="PANTHER" id="PTHR43806">
    <property type="entry name" value="PEPTIDASE S8"/>
    <property type="match status" value="1"/>
</dbReference>
<name>A0A1C4ZCX0_9ACTN</name>
<sequence length="639" mass="65559">MTRNRARIGPFRALCVLALGAGIAGVSGIAPAIAQPQGVRAYLVLTTPASTSTVAQAVVAQGGTVQNRHAEIGVIVAHSTATDFATRMRAVSGVQKVGQSRDTDVPAQGSTARRYLEPQMGSSIAAPLEPVDWNMSMMGADRAWDINPGSRSVTVGVLDTGVQGTHDDLRANFDAANSVSCLYGKTNTTPGAWEPDAYAPAAGHGTSVAGIIAAARNGRGVVGVAPNVRIAAVKVMEPTGYMYPENVICGLMWSAARGFTVTNNSYYVDPYTFNHPTNLDQDAVIEAVRRAVDYAHGRGTVTVAAAGNFSTNLDTEQGLFLPGDLPNAISVTATTTRKELAYYSNYGLNTVELTAPGGDGNGMINTTDLNNGYTTFSGTSASSPHAAGVVALLASANPSASPDQLRSMLLSQAIDTPCPSGDSRCTGTLTRNSHFGEGIANALRAVSGSDPGPGPGTTVYATDFESGTWTLNPAGTDTATSGRFEVGDPGATSWNGYTLQPGNTVSGIRALVSGAAPGASAGDGDIDGGITSASSPPIQIPAGGTAKLTLSWYLGWLYNSAGADFLRVRVVSGTGSTTVFEKKTSSSNTSAVWTAATVDLTPWTGNSVRILVEAGDVSGGSLVEAGVDDVRVTHQAATR</sequence>
<evidence type="ECO:0000256" key="3">
    <source>
        <dbReference type="ARBA" id="ARBA00022801"/>
    </source>
</evidence>
<dbReference type="InterPro" id="IPR022398">
    <property type="entry name" value="Peptidase_S8_His-AS"/>
</dbReference>
<dbReference type="PROSITE" id="PS51892">
    <property type="entry name" value="SUBTILASE"/>
    <property type="match status" value="1"/>
</dbReference>
<dbReference type="InterPro" id="IPR015500">
    <property type="entry name" value="Peptidase_S8_subtilisin-rel"/>
</dbReference>
<feature type="domain" description="Peptidase S8/S53" evidence="8">
    <location>
        <begin position="151"/>
        <end position="436"/>
    </location>
</feature>
<organism evidence="9 10">
    <name type="scientific">Micromonospora marina</name>
    <dbReference type="NCBI Taxonomy" id="307120"/>
    <lineage>
        <taxon>Bacteria</taxon>
        <taxon>Bacillati</taxon>
        <taxon>Actinomycetota</taxon>
        <taxon>Actinomycetes</taxon>
        <taxon>Micromonosporales</taxon>
        <taxon>Micromonosporaceae</taxon>
        <taxon>Micromonospora</taxon>
    </lineage>
</organism>
<dbReference type="PROSITE" id="PS00137">
    <property type="entry name" value="SUBTILASE_HIS"/>
    <property type="match status" value="1"/>
</dbReference>
<keyword evidence="2 6" id="KW-0645">Protease</keyword>
<dbReference type="Proteomes" id="UP000198551">
    <property type="component" value="Unassembled WGS sequence"/>
</dbReference>
<dbReference type="PROSITE" id="PS00136">
    <property type="entry name" value="SUBTILASE_ASP"/>
    <property type="match status" value="1"/>
</dbReference>
<evidence type="ECO:0000256" key="1">
    <source>
        <dbReference type="ARBA" id="ARBA00011073"/>
    </source>
</evidence>
<evidence type="ECO:0000259" key="8">
    <source>
        <dbReference type="Pfam" id="PF00082"/>
    </source>
</evidence>
<dbReference type="Gene3D" id="3.40.50.200">
    <property type="entry name" value="Peptidase S8/S53 domain"/>
    <property type="match status" value="1"/>
</dbReference>
<dbReference type="Gene3D" id="2.60.120.200">
    <property type="match status" value="1"/>
</dbReference>
<evidence type="ECO:0000313" key="9">
    <source>
        <dbReference type="EMBL" id="SCF30774.1"/>
    </source>
</evidence>
<evidence type="ECO:0000313" key="10">
    <source>
        <dbReference type="Proteomes" id="UP000198551"/>
    </source>
</evidence>
<keyword evidence="10" id="KW-1185">Reference proteome</keyword>
<feature type="active site" description="Charge relay system" evidence="5 6">
    <location>
        <position position="159"/>
    </location>
</feature>
<evidence type="ECO:0000256" key="6">
    <source>
        <dbReference type="PROSITE-ProRule" id="PRU01240"/>
    </source>
</evidence>
<dbReference type="InterPro" id="IPR023828">
    <property type="entry name" value="Peptidase_S8_Ser-AS"/>
</dbReference>
<dbReference type="RefSeq" id="WP_091047979.1">
    <property type="nucleotide sequence ID" value="NZ_FMCV01000016.1"/>
</dbReference>
<keyword evidence="4 6" id="KW-0720">Serine protease</keyword>
<dbReference type="AlphaFoldDB" id="A0A1C4ZCX0"/>
<proteinExistence type="inferred from homology"/>
<dbReference type="GO" id="GO:0006508">
    <property type="term" value="P:proteolysis"/>
    <property type="evidence" value="ECO:0007669"/>
    <property type="project" value="UniProtKB-KW"/>
</dbReference>
<dbReference type="Pfam" id="PF00082">
    <property type="entry name" value="Peptidase_S8"/>
    <property type="match status" value="1"/>
</dbReference>
<dbReference type="InterPro" id="IPR050131">
    <property type="entry name" value="Peptidase_S8_subtilisin-like"/>
</dbReference>
<feature type="active site" description="Charge relay system" evidence="5 6">
    <location>
        <position position="380"/>
    </location>
</feature>
<evidence type="ECO:0000256" key="7">
    <source>
        <dbReference type="RuleBase" id="RU003355"/>
    </source>
</evidence>
<dbReference type="InterPro" id="IPR000209">
    <property type="entry name" value="Peptidase_S8/S53_dom"/>
</dbReference>
<dbReference type="PROSITE" id="PS00138">
    <property type="entry name" value="SUBTILASE_SER"/>
    <property type="match status" value="1"/>
</dbReference>
<dbReference type="InterPro" id="IPR023827">
    <property type="entry name" value="Peptidase_S8_Asp-AS"/>
</dbReference>
<dbReference type="EMBL" id="FMCV01000016">
    <property type="protein sequence ID" value="SCF30774.1"/>
    <property type="molecule type" value="Genomic_DNA"/>
</dbReference>
<evidence type="ECO:0000256" key="5">
    <source>
        <dbReference type="PIRSR" id="PIRSR615500-1"/>
    </source>
</evidence>
<accession>A0A1C4ZCX0</accession>
<dbReference type="PANTHER" id="PTHR43806:SF11">
    <property type="entry name" value="CEREVISIN-RELATED"/>
    <property type="match status" value="1"/>
</dbReference>
<gene>
    <name evidence="9" type="ORF">GA0070215_11648</name>
</gene>
<dbReference type="SUPFAM" id="SSF52743">
    <property type="entry name" value="Subtilisin-like"/>
    <property type="match status" value="1"/>
</dbReference>
<reference evidence="10" key="1">
    <citation type="submission" date="2016-06" db="EMBL/GenBank/DDBJ databases">
        <authorList>
            <person name="Varghese N."/>
        </authorList>
    </citation>
    <scope>NUCLEOTIDE SEQUENCE [LARGE SCALE GENOMIC DNA]</scope>
    <source>
        <strain evidence="10">DSM 45555</strain>
    </source>
</reference>
<dbReference type="InterPro" id="IPR036852">
    <property type="entry name" value="Peptidase_S8/S53_dom_sf"/>
</dbReference>